<accession>A0ABR0E0P0</accession>
<evidence type="ECO:0000313" key="4">
    <source>
        <dbReference type="Proteomes" id="UP001305779"/>
    </source>
</evidence>
<evidence type="ECO:0000313" key="2">
    <source>
        <dbReference type="EMBL" id="KAK4493623.1"/>
    </source>
</evidence>
<proteinExistence type="predicted"/>
<sequence>MADNFTYSPLRSEDQEIRLLRLHPASSTTGDDIQCDLFTASLADGDLRYDALSYCWGDPKPRKNVYINGQGVGTGPELEAALRHFRDTMPGLVIWADAICINQRDDRERSEQVRQMGAIYGKAQHVQVWLGVPSEGIRIPPLEVMEDEPELDLLQWLEEDAPVLVTSGSDLQGSAFFDFITRPYWNRLWIVQELALSQEAVIYYGGRKIGVKAEWLGRKIGRVYQLIMSRNKGKTLYQWHLRSILPDPGGMLDVLESLSTLRARLNDYGKTVEEVYLDFARFAVKNHHDTYMLLRLSGLQSDRPGVLPSWTPDWRQVCHGSKGFYKGPWRRSKKVHGNCDDRIGLHIQARQRDEVQEVLTVPALFNTQPETLSQQRSAHDVFVEQFLSTHPDQDNKQSRLKSLFNLVTRRHGSEPLQPWTNEHREESAAFVHMLIKPMSTLELPADVHGSYIHRIGTELLYGGISVRQVEQLQAGDHTQAPLLEFHTQASLREFEPDIIRDVSGSRLFMTRSGEMGFGSPKIRPGDGVYSLKPDGALFAFRKEGSGDGEEWYSNAGECYVPSLARSTKGGSDEREYIDIEIR</sequence>
<organism evidence="3 4">
    <name type="scientific">Zasmidium cellare</name>
    <name type="common">Wine cellar mold</name>
    <name type="synonym">Racodium cellare</name>
    <dbReference type="NCBI Taxonomy" id="395010"/>
    <lineage>
        <taxon>Eukaryota</taxon>
        <taxon>Fungi</taxon>
        <taxon>Dikarya</taxon>
        <taxon>Ascomycota</taxon>
        <taxon>Pezizomycotina</taxon>
        <taxon>Dothideomycetes</taxon>
        <taxon>Dothideomycetidae</taxon>
        <taxon>Mycosphaerellales</taxon>
        <taxon>Mycosphaerellaceae</taxon>
        <taxon>Zasmidium</taxon>
    </lineage>
</organism>
<dbReference type="PANTHER" id="PTHR24148:SF64">
    <property type="entry name" value="HETEROKARYON INCOMPATIBILITY DOMAIN-CONTAINING PROTEIN"/>
    <property type="match status" value="1"/>
</dbReference>
<dbReference type="EMBL" id="JAXOVC010000016">
    <property type="protein sequence ID" value="KAK4493623.1"/>
    <property type="molecule type" value="Genomic_DNA"/>
</dbReference>
<name>A0ABR0E0P0_ZASCE</name>
<dbReference type="Proteomes" id="UP001305779">
    <property type="component" value="Unassembled WGS sequence"/>
</dbReference>
<reference evidence="3 4" key="1">
    <citation type="journal article" date="2023" name="G3 (Bethesda)">
        <title>A chromosome-level genome assembly of Zasmidium syzygii isolated from banana leaves.</title>
        <authorList>
            <person name="van Westerhoven A.C."/>
            <person name="Mehrabi R."/>
            <person name="Talebi R."/>
            <person name="Steentjes M.B.F."/>
            <person name="Corcolon B."/>
            <person name="Chong P.A."/>
            <person name="Kema G.H.J."/>
            <person name="Seidl M.F."/>
        </authorList>
    </citation>
    <scope>NUCLEOTIDE SEQUENCE [LARGE SCALE GENOMIC DNA]</scope>
    <source>
        <strain evidence="3 4">P124</strain>
    </source>
</reference>
<feature type="domain" description="Heterokaryon incompatibility" evidence="1">
    <location>
        <begin position="49"/>
        <end position="193"/>
    </location>
</feature>
<dbReference type="InterPro" id="IPR052895">
    <property type="entry name" value="HetReg/Transcr_Mod"/>
</dbReference>
<comment type="caution">
    <text evidence="3">The sequence shown here is derived from an EMBL/GenBank/DDBJ whole genome shotgun (WGS) entry which is preliminary data.</text>
</comment>
<dbReference type="Pfam" id="PF06985">
    <property type="entry name" value="HET"/>
    <property type="match status" value="1"/>
</dbReference>
<dbReference type="PANTHER" id="PTHR24148">
    <property type="entry name" value="ANKYRIN REPEAT DOMAIN-CONTAINING PROTEIN 39 HOMOLOG-RELATED"/>
    <property type="match status" value="1"/>
</dbReference>
<gene>
    <name evidence="3" type="ORF">PRZ48_014341</name>
    <name evidence="2" type="ORF">PRZ48_015290</name>
</gene>
<dbReference type="EMBL" id="JAXOVC010000013">
    <property type="protein sequence ID" value="KAK4494985.1"/>
    <property type="molecule type" value="Genomic_DNA"/>
</dbReference>
<dbReference type="InterPro" id="IPR010730">
    <property type="entry name" value="HET"/>
</dbReference>
<evidence type="ECO:0000259" key="1">
    <source>
        <dbReference type="Pfam" id="PF06985"/>
    </source>
</evidence>
<evidence type="ECO:0000313" key="3">
    <source>
        <dbReference type="EMBL" id="KAK4494985.1"/>
    </source>
</evidence>
<protein>
    <recommendedName>
        <fullName evidence="1">Heterokaryon incompatibility domain-containing protein</fullName>
    </recommendedName>
</protein>
<reference evidence="3" key="2">
    <citation type="submission" date="2023-10" db="EMBL/GenBank/DDBJ databases">
        <authorList>
            <person name="Van Westerhoven A."/>
        </authorList>
    </citation>
    <scope>NUCLEOTIDE SEQUENCE</scope>
    <source>
        <strain evidence="3">P124</strain>
    </source>
</reference>
<keyword evidence="4" id="KW-1185">Reference proteome</keyword>